<keyword evidence="5 8" id="KW-1133">Transmembrane helix</keyword>
<feature type="transmembrane region" description="Helical" evidence="8">
    <location>
        <begin position="9"/>
        <end position="30"/>
    </location>
</feature>
<evidence type="ECO:0000256" key="2">
    <source>
        <dbReference type="ARBA" id="ARBA00022448"/>
    </source>
</evidence>
<feature type="domain" description="ABC transmembrane type-1" evidence="9">
    <location>
        <begin position="95"/>
        <end position="307"/>
    </location>
</feature>
<feature type="transmembrane region" description="Helical" evidence="8">
    <location>
        <begin position="99"/>
        <end position="122"/>
    </location>
</feature>
<dbReference type="GO" id="GO:0071916">
    <property type="term" value="F:dipeptide transmembrane transporter activity"/>
    <property type="evidence" value="ECO:0007669"/>
    <property type="project" value="TreeGrafter"/>
</dbReference>
<gene>
    <name evidence="10" type="ORF">E4656_14470</name>
</gene>
<dbReference type="PROSITE" id="PS50928">
    <property type="entry name" value="ABC_TM1"/>
    <property type="match status" value="1"/>
</dbReference>
<comment type="subcellular location">
    <subcellularLocation>
        <location evidence="1 8">Cell membrane</location>
        <topology evidence="1 8">Multi-pass membrane protein</topology>
    </subcellularLocation>
</comment>
<dbReference type="SUPFAM" id="SSF161098">
    <property type="entry name" value="MetI-like"/>
    <property type="match status" value="1"/>
</dbReference>
<proteinExistence type="inferred from homology"/>
<feature type="transmembrane region" description="Helical" evidence="8">
    <location>
        <begin position="284"/>
        <end position="306"/>
    </location>
</feature>
<evidence type="ECO:0000256" key="7">
    <source>
        <dbReference type="ARBA" id="ARBA00024202"/>
    </source>
</evidence>
<dbReference type="EMBL" id="SRMF01000006">
    <property type="protein sequence ID" value="TGG92080.1"/>
    <property type="molecule type" value="Genomic_DNA"/>
</dbReference>
<dbReference type="InterPro" id="IPR000515">
    <property type="entry name" value="MetI-like"/>
</dbReference>
<comment type="caution">
    <text evidence="10">The sequence shown here is derived from an EMBL/GenBank/DDBJ whole genome shotgun (WGS) entry which is preliminary data.</text>
</comment>
<dbReference type="GO" id="GO:0005886">
    <property type="term" value="C:plasma membrane"/>
    <property type="evidence" value="ECO:0007669"/>
    <property type="project" value="UniProtKB-SubCell"/>
</dbReference>
<keyword evidence="4 8" id="KW-0812">Transmembrane</keyword>
<dbReference type="PANTHER" id="PTHR43163">
    <property type="entry name" value="DIPEPTIDE TRANSPORT SYSTEM PERMEASE PROTEIN DPPB-RELATED"/>
    <property type="match status" value="1"/>
</dbReference>
<evidence type="ECO:0000256" key="1">
    <source>
        <dbReference type="ARBA" id="ARBA00004651"/>
    </source>
</evidence>
<evidence type="ECO:0000256" key="4">
    <source>
        <dbReference type="ARBA" id="ARBA00022692"/>
    </source>
</evidence>
<accession>A0A4Z0WDS5</accession>
<dbReference type="PANTHER" id="PTHR43163:SF6">
    <property type="entry name" value="DIPEPTIDE TRANSPORT SYSTEM PERMEASE PROTEIN DPPB-RELATED"/>
    <property type="match status" value="1"/>
</dbReference>
<dbReference type="AlphaFoldDB" id="A0A4Z0WDS5"/>
<keyword evidence="2 8" id="KW-0813">Transport</keyword>
<dbReference type="RefSeq" id="WP_135484009.1">
    <property type="nucleotide sequence ID" value="NZ_SRMF01000006.1"/>
</dbReference>
<evidence type="ECO:0000256" key="6">
    <source>
        <dbReference type="ARBA" id="ARBA00023136"/>
    </source>
</evidence>
<dbReference type="CDD" id="cd06261">
    <property type="entry name" value="TM_PBP2"/>
    <property type="match status" value="1"/>
</dbReference>
<keyword evidence="6 8" id="KW-0472">Membrane</keyword>
<evidence type="ECO:0000256" key="5">
    <source>
        <dbReference type="ARBA" id="ARBA00022989"/>
    </source>
</evidence>
<evidence type="ECO:0000259" key="9">
    <source>
        <dbReference type="PROSITE" id="PS50928"/>
    </source>
</evidence>
<name>A0A4Z0WDS5_9GAMM</name>
<dbReference type="InterPro" id="IPR035906">
    <property type="entry name" value="MetI-like_sf"/>
</dbReference>
<dbReference type="Proteomes" id="UP000297475">
    <property type="component" value="Unassembled WGS sequence"/>
</dbReference>
<keyword evidence="3" id="KW-1003">Cell membrane</keyword>
<feature type="transmembrane region" description="Helical" evidence="8">
    <location>
        <begin position="134"/>
        <end position="161"/>
    </location>
</feature>
<protein>
    <submittedName>
        <fullName evidence="10">ABC transporter permease</fullName>
    </submittedName>
</protein>
<dbReference type="Gene3D" id="1.10.3720.10">
    <property type="entry name" value="MetI-like"/>
    <property type="match status" value="1"/>
</dbReference>
<dbReference type="Pfam" id="PF19300">
    <property type="entry name" value="BPD_transp_1_N"/>
    <property type="match status" value="1"/>
</dbReference>
<evidence type="ECO:0000256" key="8">
    <source>
        <dbReference type="RuleBase" id="RU363032"/>
    </source>
</evidence>
<feature type="transmembrane region" description="Helical" evidence="8">
    <location>
        <begin position="242"/>
        <end position="264"/>
    </location>
</feature>
<evidence type="ECO:0000313" key="10">
    <source>
        <dbReference type="EMBL" id="TGG92080.1"/>
    </source>
</evidence>
<reference evidence="10 11" key="1">
    <citation type="submission" date="2019-04" db="EMBL/GenBank/DDBJ databases">
        <title>Natronospirillum operosus gen. nov., sp. nov., a haloalkaliphilic satellite isolated from decaying biomass of laboratory culture of cyanobacterium Geitlerinema sp. and proposal of Natronospirillaceae fam. nov. and Saccharospirillaceae fam. nov.</title>
        <authorList>
            <person name="Kevbrin V."/>
            <person name="Boltyanskaya Y."/>
            <person name="Koziaeva V."/>
            <person name="Grouzdev D.S."/>
            <person name="Park M."/>
            <person name="Cho J."/>
        </authorList>
    </citation>
    <scope>NUCLEOTIDE SEQUENCE [LARGE SCALE GENOMIC DNA]</scope>
    <source>
        <strain evidence="10 11">G-116</strain>
    </source>
</reference>
<feature type="transmembrane region" description="Helical" evidence="8">
    <location>
        <begin position="181"/>
        <end position="200"/>
    </location>
</feature>
<dbReference type="Pfam" id="PF00528">
    <property type="entry name" value="BPD_transp_1"/>
    <property type="match status" value="1"/>
</dbReference>
<organism evidence="10 11">
    <name type="scientific">Natronospirillum operosum</name>
    <dbReference type="NCBI Taxonomy" id="2759953"/>
    <lineage>
        <taxon>Bacteria</taxon>
        <taxon>Pseudomonadati</taxon>
        <taxon>Pseudomonadota</taxon>
        <taxon>Gammaproteobacteria</taxon>
        <taxon>Oceanospirillales</taxon>
        <taxon>Natronospirillaceae</taxon>
        <taxon>Natronospirillum</taxon>
    </lineage>
</organism>
<evidence type="ECO:0000313" key="11">
    <source>
        <dbReference type="Proteomes" id="UP000297475"/>
    </source>
</evidence>
<evidence type="ECO:0000256" key="3">
    <source>
        <dbReference type="ARBA" id="ARBA00022475"/>
    </source>
</evidence>
<keyword evidence="11" id="KW-1185">Reference proteome</keyword>
<sequence>MLSFVFRRLLYVIPIALAVAAVCFSLVHLAPGDPLTAVIPPDAPQEVVAAITRAYGMDRPLVVQFGSWLGRAVQGDLGVSVATGRPVLIDIQRALGNTLLLASAAAVLGFGIGILLGVVAAVHIGGPIDRVATAIAITGVSIPHYWLGLLLVVVFSVYLDWLPSMGAASGGSANWGWNWDSLRYLVLPAVTMSFIPMGIVTRTVRAAVAEILHSEFVMALRAKGMGSARIALHVGKNAAPTIMAVMGLQFGYLLGGSILVETVFSWPGTGYLLNTAIFQRDIPLLQGVILVLAMFFVGLNLLVDLLQSFADPRIRRG</sequence>
<comment type="similarity">
    <text evidence="7">Belongs to the binding-protein-dependent transport system permease family. OppBC subfamily.</text>
</comment>
<dbReference type="InterPro" id="IPR045621">
    <property type="entry name" value="BPD_transp_1_N"/>
</dbReference>
<dbReference type="OrthoDB" id="9807402at2"/>